<feature type="compositionally biased region" description="Polar residues" evidence="1">
    <location>
        <begin position="53"/>
        <end position="66"/>
    </location>
</feature>
<feature type="compositionally biased region" description="Polar residues" evidence="1">
    <location>
        <begin position="116"/>
        <end position="132"/>
    </location>
</feature>
<dbReference type="EMBL" id="BNJK01000002">
    <property type="protein sequence ID" value="GHO98731.1"/>
    <property type="molecule type" value="Genomic_DNA"/>
</dbReference>
<reference evidence="2" key="1">
    <citation type="submission" date="2020-10" db="EMBL/GenBank/DDBJ databases">
        <title>Taxonomic study of unclassified bacteria belonging to the class Ktedonobacteria.</title>
        <authorList>
            <person name="Yabe S."/>
            <person name="Wang C.M."/>
            <person name="Zheng Y."/>
            <person name="Sakai Y."/>
            <person name="Cavaletti L."/>
            <person name="Monciardini P."/>
            <person name="Donadio S."/>
        </authorList>
    </citation>
    <scope>NUCLEOTIDE SEQUENCE</scope>
    <source>
        <strain evidence="2">ID150040</strain>
    </source>
</reference>
<evidence type="ECO:0000313" key="2">
    <source>
        <dbReference type="EMBL" id="GHO98731.1"/>
    </source>
</evidence>
<dbReference type="AlphaFoldDB" id="A0A8J3IZ73"/>
<keyword evidence="3" id="KW-1185">Reference proteome</keyword>
<feature type="compositionally biased region" description="Basic and acidic residues" evidence="1">
    <location>
        <begin position="83"/>
        <end position="94"/>
    </location>
</feature>
<feature type="compositionally biased region" description="Polar residues" evidence="1">
    <location>
        <begin position="1"/>
        <end position="13"/>
    </location>
</feature>
<evidence type="ECO:0000313" key="3">
    <source>
        <dbReference type="Proteomes" id="UP000597444"/>
    </source>
</evidence>
<dbReference type="RefSeq" id="WP_220209426.1">
    <property type="nucleotide sequence ID" value="NZ_BNJK01000002.1"/>
</dbReference>
<protein>
    <submittedName>
        <fullName evidence="2">Uncharacterized protein</fullName>
    </submittedName>
</protein>
<organism evidence="2 3">
    <name type="scientific">Reticulibacter mediterranei</name>
    <dbReference type="NCBI Taxonomy" id="2778369"/>
    <lineage>
        <taxon>Bacteria</taxon>
        <taxon>Bacillati</taxon>
        <taxon>Chloroflexota</taxon>
        <taxon>Ktedonobacteria</taxon>
        <taxon>Ktedonobacterales</taxon>
        <taxon>Reticulibacteraceae</taxon>
        <taxon>Reticulibacter</taxon>
    </lineage>
</organism>
<comment type="caution">
    <text evidence="2">The sequence shown here is derived from an EMBL/GenBank/DDBJ whole genome shotgun (WGS) entry which is preliminary data.</text>
</comment>
<feature type="region of interest" description="Disordered" evidence="1">
    <location>
        <begin position="1"/>
        <end position="146"/>
    </location>
</feature>
<gene>
    <name evidence="2" type="ORF">KSF_087790</name>
</gene>
<accession>A0A8J3IZ73</accession>
<dbReference type="Proteomes" id="UP000597444">
    <property type="component" value="Unassembled WGS sequence"/>
</dbReference>
<sequence length="146" mass="15379">MGDEVTGSSQGEQTGKRLAVVVGVYGQPAPTPEEASPPVKKTRSRKKSETKTPATPTEQGSVSQAESGGEAAPAPPKRGRLKKSVEVEARDGETAARQMDAESLIPKPPPKRKDASGNQSPNDMLLVNQKSNLPHEESICGIPQTV</sequence>
<proteinExistence type="predicted"/>
<evidence type="ECO:0000256" key="1">
    <source>
        <dbReference type="SAM" id="MobiDB-lite"/>
    </source>
</evidence>
<name>A0A8J3IZ73_9CHLR</name>